<organism evidence="3 4">
    <name type="scientific">Urochloa decumbens</name>
    <dbReference type="NCBI Taxonomy" id="240449"/>
    <lineage>
        <taxon>Eukaryota</taxon>
        <taxon>Viridiplantae</taxon>
        <taxon>Streptophyta</taxon>
        <taxon>Embryophyta</taxon>
        <taxon>Tracheophyta</taxon>
        <taxon>Spermatophyta</taxon>
        <taxon>Magnoliopsida</taxon>
        <taxon>Liliopsida</taxon>
        <taxon>Poales</taxon>
        <taxon>Poaceae</taxon>
        <taxon>PACMAD clade</taxon>
        <taxon>Panicoideae</taxon>
        <taxon>Panicodae</taxon>
        <taxon>Paniceae</taxon>
        <taxon>Melinidinae</taxon>
        <taxon>Urochloa</taxon>
    </lineage>
</organism>
<keyword evidence="4" id="KW-1185">Reference proteome</keyword>
<reference evidence="4" key="1">
    <citation type="submission" date="2024-06" db="EMBL/GenBank/DDBJ databases">
        <authorList>
            <person name="Ryan C."/>
        </authorList>
    </citation>
    <scope>NUCLEOTIDE SEQUENCE [LARGE SCALE GENOMIC DNA]</scope>
</reference>
<evidence type="ECO:0000256" key="2">
    <source>
        <dbReference type="SAM" id="SignalP"/>
    </source>
</evidence>
<evidence type="ECO:0000256" key="1">
    <source>
        <dbReference type="SAM" id="MobiDB-lite"/>
    </source>
</evidence>
<feature type="chain" id="PRO_5044835838" description="Secreted protein" evidence="2">
    <location>
        <begin position="31"/>
        <end position="140"/>
    </location>
</feature>
<feature type="region of interest" description="Disordered" evidence="1">
    <location>
        <begin position="66"/>
        <end position="94"/>
    </location>
</feature>
<name>A0ABC9CJP9_9POAL</name>
<reference evidence="3 4" key="2">
    <citation type="submission" date="2024-10" db="EMBL/GenBank/DDBJ databases">
        <authorList>
            <person name="Ryan C."/>
        </authorList>
    </citation>
    <scope>NUCLEOTIDE SEQUENCE [LARGE SCALE GENOMIC DNA]</scope>
</reference>
<evidence type="ECO:0000313" key="4">
    <source>
        <dbReference type="Proteomes" id="UP001497457"/>
    </source>
</evidence>
<evidence type="ECO:0000313" key="3">
    <source>
        <dbReference type="EMBL" id="CAL5021224.1"/>
    </source>
</evidence>
<feature type="compositionally biased region" description="Gly residues" evidence="1">
    <location>
        <begin position="78"/>
        <end position="91"/>
    </location>
</feature>
<dbReference type="Proteomes" id="UP001497457">
    <property type="component" value="Chromosome 3rd"/>
</dbReference>
<keyword evidence="2" id="KW-0732">Signal</keyword>
<feature type="signal peptide" evidence="2">
    <location>
        <begin position="1"/>
        <end position="30"/>
    </location>
</feature>
<evidence type="ECO:0008006" key="5">
    <source>
        <dbReference type="Google" id="ProtNLM"/>
    </source>
</evidence>
<accession>A0ABC9CJP9</accession>
<gene>
    <name evidence="3" type="ORF">URODEC1_LOCUS75850</name>
</gene>
<proteinExistence type="predicted"/>
<protein>
    <recommendedName>
        <fullName evidence="5">Secreted protein</fullName>
    </recommendedName>
</protein>
<dbReference type="EMBL" id="OZ075113">
    <property type="protein sequence ID" value="CAL5021224.1"/>
    <property type="molecule type" value="Genomic_DNA"/>
</dbReference>
<dbReference type="AlphaFoldDB" id="A0ABC9CJP9"/>
<sequence length="140" mass="14824">MGCRRASPTTLLVVILAVVFLLTLDRPVVAHARHLRSPSVSTGEHSSNRVNGLQGTRNHRVAHSKNAENTVRVEKGSTGEGEAGASFGRGGNSPAASAEKVVVARYGPRPHPKKHKGNLSVAHCECAVLCSTHRECGFSL</sequence>